<dbReference type="InterPro" id="IPR013321">
    <property type="entry name" value="Arc_rbn_hlx_hlx"/>
</dbReference>
<sequence>MKQTDPQYKLRIPPDLKEQIETAAKESGRSMNAEIVARLEDSFAARNDGTVLAAMDVVRREWELSATVNRLEFTLRGYQDQLSFLRQRMARERRLLKNLQEVRDQARQRGDLAQVEHIQAEIDENEEWMKASEVELKQLEDVITAMKRQLVDVMHAAVKAGDEQLKAVTPVDPAPPRK</sequence>
<keyword evidence="4" id="KW-1185">Reference proteome</keyword>
<proteinExistence type="predicted"/>
<keyword evidence="1" id="KW-0175">Coiled coil</keyword>
<dbReference type="GO" id="GO:0003677">
    <property type="term" value="F:DNA binding"/>
    <property type="evidence" value="ECO:0007669"/>
    <property type="project" value="UniProtKB-KW"/>
</dbReference>
<dbReference type="Proteomes" id="UP001242732">
    <property type="component" value="Chromosome"/>
</dbReference>
<dbReference type="Gene3D" id="1.10.1220.10">
    <property type="entry name" value="Met repressor-like"/>
    <property type="match status" value="1"/>
</dbReference>
<keyword evidence="3" id="KW-0238">DNA-binding</keyword>
<feature type="domain" description="Arc-like DNA binding" evidence="2">
    <location>
        <begin position="3"/>
        <end position="44"/>
    </location>
</feature>
<dbReference type="InterPro" id="IPR010985">
    <property type="entry name" value="Ribbon_hlx_hlx"/>
</dbReference>
<feature type="coiled-coil region" evidence="1">
    <location>
        <begin position="68"/>
        <end position="149"/>
    </location>
</feature>
<name>A0ABY9AKQ3_PARCI</name>
<dbReference type="RefSeq" id="WP_011794852.1">
    <property type="nucleotide sequence ID" value="NZ_CP023687.1"/>
</dbReference>
<organism evidence="3 4">
    <name type="scientific">Paracidovorax citrulli</name>
    <name type="common">Acidovorax citrulli</name>
    <dbReference type="NCBI Taxonomy" id="80869"/>
    <lineage>
        <taxon>Bacteria</taxon>
        <taxon>Pseudomonadati</taxon>
        <taxon>Pseudomonadota</taxon>
        <taxon>Betaproteobacteria</taxon>
        <taxon>Burkholderiales</taxon>
        <taxon>Comamonadaceae</taxon>
        <taxon>Paracidovorax</taxon>
    </lineage>
</organism>
<evidence type="ECO:0000259" key="2">
    <source>
        <dbReference type="Pfam" id="PF03869"/>
    </source>
</evidence>
<dbReference type="InterPro" id="IPR005569">
    <property type="entry name" value="Arc_DNA-bd_dom"/>
</dbReference>
<gene>
    <name evidence="3" type="ORF">QRO08_16140</name>
</gene>
<evidence type="ECO:0000313" key="3">
    <source>
        <dbReference type="EMBL" id="WIY47358.1"/>
    </source>
</evidence>
<dbReference type="EMBL" id="CP127363">
    <property type="protein sequence ID" value="WIY47358.1"/>
    <property type="molecule type" value="Genomic_DNA"/>
</dbReference>
<protein>
    <submittedName>
        <fullName evidence="3">Arc family DNA-binding protein</fullName>
    </submittedName>
</protein>
<dbReference type="Pfam" id="PF03869">
    <property type="entry name" value="Arc"/>
    <property type="match status" value="1"/>
</dbReference>
<accession>A0ABY9AKQ3</accession>
<dbReference type="SUPFAM" id="SSF47598">
    <property type="entry name" value="Ribbon-helix-helix"/>
    <property type="match status" value="1"/>
</dbReference>
<evidence type="ECO:0000256" key="1">
    <source>
        <dbReference type="SAM" id="Coils"/>
    </source>
</evidence>
<evidence type="ECO:0000313" key="4">
    <source>
        <dbReference type="Proteomes" id="UP001242732"/>
    </source>
</evidence>
<reference evidence="3 4" key="1">
    <citation type="submission" date="2023-06" db="EMBL/GenBank/DDBJ databases">
        <authorList>
            <person name="Ham H."/>
            <person name="Park D.S."/>
        </authorList>
    </citation>
    <scope>NUCLEOTIDE SEQUENCE [LARGE SCALE GENOMIC DNA]</scope>
    <source>
        <strain evidence="3 4">KACC 17005</strain>
    </source>
</reference>
<dbReference type="GeneID" id="79793241"/>